<organism evidence="4 5">
    <name type="scientific">Loxostege sticticalis</name>
    <name type="common">Beet webworm moth</name>
    <dbReference type="NCBI Taxonomy" id="481309"/>
    <lineage>
        <taxon>Eukaryota</taxon>
        <taxon>Metazoa</taxon>
        <taxon>Ecdysozoa</taxon>
        <taxon>Arthropoda</taxon>
        <taxon>Hexapoda</taxon>
        <taxon>Insecta</taxon>
        <taxon>Pterygota</taxon>
        <taxon>Neoptera</taxon>
        <taxon>Endopterygota</taxon>
        <taxon>Lepidoptera</taxon>
        <taxon>Glossata</taxon>
        <taxon>Ditrysia</taxon>
        <taxon>Pyraloidea</taxon>
        <taxon>Crambidae</taxon>
        <taxon>Pyraustinae</taxon>
        <taxon>Loxostege</taxon>
    </lineage>
</organism>
<protein>
    <recommendedName>
        <fullName evidence="3">Carboxylesterase type B domain-containing protein</fullName>
    </recommendedName>
</protein>
<evidence type="ECO:0000313" key="4">
    <source>
        <dbReference type="EMBL" id="KAL0820329.1"/>
    </source>
</evidence>
<dbReference type="EMBL" id="JBEDNZ010000019">
    <property type="protein sequence ID" value="KAL0820329.1"/>
    <property type="molecule type" value="Genomic_DNA"/>
</dbReference>
<dbReference type="InterPro" id="IPR050309">
    <property type="entry name" value="Type-B_Carboxylest/Lipase"/>
</dbReference>
<dbReference type="Pfam" id="PF00135">
    <property type="entry name" value="COesterase"/>
    <property type="match status" value="1"/>
</dbReference>
<dbReference type="AlphaFoldDB" id="A0ABD0SKF5"/>
<accession>A0ABD0SKF5</accession>
<dbReference type="InterPro" id="IPR029058">
    <property type="entry name" value="AB_hydrolase_fold"/>
</dbReference>
<gene>
    <name evidence="4" type="ORF">ABMA28_006229</name>
</gene>
<evidence type="ECO:0000256" key="2">
    <source>
        <dbReference type="SAM" id="SignalP"/>
    </source>
</evidence>
<evidence type="ECO:0000256" key="1">
    <source>
        <dbReference type="ARBA" id="ARBA00023180"/>
    </source>
</evidence>
<dbReference type="SUPFAM" id="SSF53474">
    <property type="entry name" value="alpha/beta-Hydrolases"/>
    <property type="match status" value="1"/>
</dbReference>
<dbReference type="Gene3D" id="3.40.50.1820">
    <property type="entry name" value="alpha/beta hydrolase"/>
    <property type="match status" value="1"/>
</dbReference>
<feature type="domain" description="Carboxylesterase type B" evidence="3">
    <location>
        <begin position="21"/>
        <end position="560"/>
    </location>
</feature>
<dbReference type="InterPro" id="IPR002018">
    <property type="entry name" value="CarbesteraseB"/>
</dbReference>
<comment type="caution">
    <text evidence="4">The sequence shown here is derived from an EMBL/GenBank/DDBJ whole genome shotgun (WGS) entry which is preliminary data.</text>
</comment>
<dbReference type="Proteomes" id="UP001549921">
    <property type="component" value="Unassembled WGS sequence"/>
</dbReference>
<keyword evidence="2" id="KW-0732">Signal</keyword>
<sequence length="584" mass="66921">MCNIQALILIFLGITFINAEPPIVETTHGKVQGKVLKTLLKNEEYFGFMGIPYAAPPVKEMRFLPPKPIEPWDNVLVATKEKKACVQYNMNIRKGQPLGWYGDENCLFLDIFTPKTDGEMRPVILFIYNTFFTGSYNKTKDYSPDFFIEEDVVTVTLSHRLSVLGFLSLEDDIVPGNAGLKDIVAALEWTKNNIAKFGGNTDKITLMGCQGGAAAVDLLLHSSAKQLFHGAILQSGSSWASSYLQEDLRERAYKLAELLDRASSSNIKLLKELNDLPASDLVTKELHANPDDYFKEHQRGVLTFGPTVEKQPNGLITQYPEDLQEQINIPIMIGFNSREGLEASLQYLYEPRYLSFVQKDFPFLLPLRIKFKFDPLNEMFYKAVDEIKQLYFKNGKVTIRSIAEYITFIGDVLTGYVVDYTARVYSRRTSNSLYYYHFDYYSDLNENKNDILSHIKKEGTTEGTWGAASGDELCYLFYCPSLKQKYIKHNKSMSEEIKIQRKLVKMWTNFAKYGDPTPEADAELGGLRWPTFNLEGKKYLNIDKEIEVKSDLNKKRFDFWDDLIDKWEQRAINGTVKSNEKDEL</sequence>
<reference evidence="4 5" key="1">
    <citation type="submission" date="2024-06" db="EMBL/GenBank/DDBJ databases">
        <title>A chromosome-level genome assembly of beet webworm, Loxostege sticticalis.</title>
        <authorList>
            <person name="Zhang Y."/>
        </authorList>
    </citation>
    <scope>NUCLEOTIDE SEQUENCE [LARGE SCALE GENOMIC DNA]</scope>
    <source>
        <strain evidence="4">AQ028</strain>
        <tissue evidence="4">Male pupae</tissue>
    </source>
</reference>
<evidence type="ECO:0000259" key="3">
    <source>
        <dbReference type="Pfam" id="PF00135"/>
    </source>
</evidence>
<keyword evidence="1" id="KW-0325">Glycoprotein</keyword>
<feature type="chain" id="PRO_5044847988" description="Carboxylesterase type B domain-containing protein" evidence="2">
    <location>
        <begin position="20"/>
        <end position="584"/>
    </location>
</feature>
<feature type="signal peptide" evidence="2">
    <location>
        <begin position="1"/>
        <end position="19"/>
    </location>
</feature>
<evidence type="ECO:0000313" key="5">
    <source>
        <dbReference type="Proteomes" id="UP001549921"/>
    </source>
</evidence>
<dbReference type="PANTHER" id="PTHR11559">
    <property type="entry name" value="CARBOXYLESTERASE"/>
    <property type="match status" value="1"/>
</dbReference>
<proteinExistence type="predicted"/>
<name>A0ABD0SKF5_LOXSC</name>